<dbReference type="GO" id="GO:0016413">
    <property type="term" value="F:O-acetyltransferase activity"/>
    <property type="evidence" value="ECO:0007669"/>
    <property type="project" value="TreeGrafter"/>
</dbReference>
<protein>
    <submittedName>
        <fullName evidence="9">Acyltransferase</fullName>
    </submittedName>
</protein>
<comment type="similarity">
    <text evidence="2">Belongs to the acyltransferase 3 family.</text>
</comment>
<evidence type="ECO:0000256" key="5">
    <source>
        <dbReference type="ARBA" id="ARBA00022989"/>
    </source>
</evidence>
<evidence type="ECO:0000256" key="3">
    <source>
        <dbReference type="ARBA" id="ARBA00022475"/>
    </source>
</evidence>
<dbReference type="EMBL" id="QRZM01000009">
    <property type="protein sequence ID" value="RGV73785.1"/>
    <property type="molecule type" value="Genomic_DNA"/>
</dbReference>
<organism evidence="9 10">
    <name type="scientific">Enterocloster bolteae</name>
    <dbReference type="NCBI Taxonomy" id="208479"/>
    <lineage>
        <taxon>Bacteria</taxon>
        <taxon>Bacillati</taxon>
        <taxon>Bacillota</taxon>
        <taxon>Clostridia</taxon>
        <taxon>Lachnospirales</taxon>
        <taxon>Lachnospiraceae</taxon>
        <taxon>Enterocloster</taxon>
    </lineage>
</organism>
<evidence type="ECO:0000313" key="10">
    <source>
        <dbReference type="Proteomes" id="UP000284543"/>
    </source>
</evidence>
<evidence type="ECO:0000256" key="7">
    <source>
        <dbReference type="SAM" id="Phobius"/>
    </source>
</evidence>
<dbReference type="AlphaFoldDB" id="A0A412Z1K3"/>
<feature type="transmembrane region" description="Helical" evidence="7">
    <location>
        <begin position="171"/>
        <end position="190"/>
    </location>
</feature>
<feature type="transmembrane region" description="Helical" evidence="7">
    <location>
        <begin position="196"/>
        <end position="215"/>
    </location>
</feature>
<keyword evidence="9" id="KW-0808">Transferase</keyword>
<proteinExistence type="inferred from homology"/>
<feature type="transmembrane region" description="Helical" evidence="7">
    <location>
        <begin position="319"/>
        <end position="342"/>
    </location>
</feature>
<feature type="transmembrane region" description="Helical" evidence="7">
    <location>
        <begin position="91"/>
        <end position="111"/>
    </location>
</feature>
<dbReference type="GO" id="GO:0009246">
    <property type="term" value="P:enterobacterial common antigen biosynthetic process"/>
    <property type="evidence" value="ECO:0007669"/>
    <property type="project" value="TreeGrafter"/>
</dbReference>
<keyword evidence="6 7" id="KW-0472">Membrane</keyword>
<evidence type="ECO:0000313" key="9">
    <source>
        <dbReference type="EMBL" id="RGV73785.1"/>
    </source>
</evidence>
<name>A0A412Z1K3_9FIRM</name>
<comment type="subcellular location">
    <subcellularLocation>
        <location evidence="1">Cell membrane</location>
        <topology evidence="1">Multi-pass membrane protein</topology>
    </subcellularLocation>
</comment>
<evidence type="ECO:0000259" key="8">
    <source>
        <dbReference type="Pfam" id="PF01757"/>
    </source>
</evidence>
<dbReference type="Proteomes" id="UP000284543">
    <property type="component" value="Unassembled WGS sequence"/>
</dbReference>
<feature type="transmembrane region" description="Helical" evidence="7">
    <location>
        <begin position="287"/>
        <end position="307"/>
    </location>
</feature>
<keyword evidence="9" id="KW-0012">Acyltransferase</keyword>
<sequence>MRQTEKNRKKTGNGNSKARDPRYDCLRAVSVMAIIMVHAMPVETVSARQWWFNSIMTPFLLSFVGIYFMLSGMFLLEHGTERIGEFYRKRFITVGIPFLVYGLIYYCYNVHADGVVLPVWKHAGRYLAQVLTAGLPRAGHMWFMYAIVSFYICAPFLSRMVKNMTDREMKVFLLLMLGIHVVEVAGEILGLDVKPWAQFVLYTGWVYYFLLGYGLKRLCRKEQFPIFAVLAVFGLAMDVAADIGLSWWVPQTPHKSPAMVFICAGVFLLFEYYGGKVPVWAGKLGIFVSRYSFSIYLIHFLILSYYVNPVLLKDMAARHYILGTMVSTVVTFCLSLACSMVTDHLAVRPLERLAERIRFEKDKI</sequence>
<dbReference type="PANTHER" id="PTHR40074:SF2">
    <property type="entry name" value="O-ACETYLTRANSFERASE WECH"/>
    <property type="match status" value="1"/>
</dbReference>
<feature type="domain" description="Acyltransferase 3" evidence="8">
    <location>
        <begin position="23"/>
        <end position="340"/>
    </location>
</feature>
<evidence type="ECO:0000256" key="1">
    <source>
        <dbReference type="ARBA" id="ARBA00004651"/>
    </source>
</evidence>
<keyword evidence="5 7" id="KW-1133">Transmembrane helix</keyword>
<feature type="transmembrane region" description="Helical" evidence="7">
    <location>
        <begin position="227"/>
        <end position="250"/>
    </location>
</feature>
<comment type="caution">
    <text evidence="9">The sequence shown here is derived from an EMBL/GenBank/DDBJ whole genome shotgun (WGS) entry which is preliminary data.</text>
</comment>
<gene>
    <name evidence="9" type="ORF">DWW02_20635</name>
</gene>
<reference evidence="9 10" key="1">
    <citation type="submission" date="2018-08" db="EMBL/GenBank/DDBJ databases">
        <title>A genome reference for cultivated species of the human gut microbiota.</title>
        <authorList>
            <person name="Zou Y."/>
            <person name="Xue W."/>
            <person name="Luo G."/>
        </authorList>
    </citation>
    <scope>NUCLEOTIDE SEQUENCE [LARGE SCALE GENOMIC DNA]</scope>
    <source>
        <strain evidence="9 10">AF14-18</strain>
    </source>
</reference>
<evidence type="ECO:0000256" key="2">
    <source>
        <dbReference type="ARBA" id="ARBA00007400"/>
    </source>
</evidence>
<keyword evidence="3" id="KW-1003">Cell membrane</keyword>
<feature type="transmembrane region" description="Helical" evidence="7">
    <location>
        <begin position="50"/>
        <end position="70"/>
    </location>
</feature>
<dbReference type="GO" id="GO:0005886">
    <property type="term" value="C:plasma membrane"/>
    <property type="evidence" value="ECO:0007669"/>
    <property type="project" value="UniProtKB-SubCell"/>
</dbReference>
<feature type="transmembrane region" description="Helical" evidence="7">
    <location>
        <begin position="25"/>
        <end position="44"/>
    </location>
</feature>
<dbReference type="RefSeq" id="WP_118019254.1">
    <property type="nucleotide sequence ID" value="NZ_CAUHGS010000009.1"/>
</dbReference>
<keyword evidence="4 7" id="KW-0812">Transmembrane</keyword>
<feature type="transmembrane region" description="Helical" evidence="7">
    <location>
        <begin position="142"/>
        <end position="159"/>
    </location>
</feature>
<feature type="transmembrane region" description="Helical" evidence="7">
    <location>
        <begin position="256"/>
        <end position="275"/>
    </location>
</feature>
<evidence type="ECO:0000256" key="4">
    <source>
        <dbReference type="ARBA" id="ARBA00022692"/>
    </source>
</evidence>
<dbReference type="Pfam" id="PF01757">
    <property type="entry name" value="Acyl_transf_3"/>
    <property type="match status" value="1"/>
</dbReference>
<dbReference type="PANTHER" id="PTHR40074">
    <property type="entry name" value="O-ACETYLTRANSFERASE WECH"/>
    <property type="match status" value="1"/>
</dbReference>
<accession>A0A412Z1K3</accession>
<evidence type="ECO:0000256" key="6">
    <source>
        <dbReference type="ARBA" id="ARBA00023136"/>
    </source>
</evidence>
<dbReference type="InterPro" id="IPR002656">
    <property type="entry name" value="Acyl_transf_3_dom"/>
</dbReference>